<dbReference type="GO" id="GO:0016758">
    <property type="term" value="F:hexosyltransferase activity"/>
    <property type="evidence" value="ECO:0007669"/>
    <property type="project" value="InterPro"/>
</dbReference>
<organism evidence="9 12">
    <name type="scientific">Neoroseomonas oryzicola</name>
    <dbReference type="NCBI Taxonomy" id="535904"/>
    <lineage>
        <taxon>Bacteria</taxon>
        <taxon>Pseudomonadati</taxon>
        <taxon>Pseudomonadota</taxon>
        <taxon>Alphaproteobacteria</taxon>
        <taxon>Acetobacterales</taxon>
        <taxon>Acetobacteraceae</taxon>
        <taxon>Neoroseomonas</taxon>
    </lineage>
</organism>
<comment type="similarity">
    <text evidence="7">Belongs to the glycosyltransferase 87 family.</text>
</comment>
<evidence type="ECO:0000256" key="7">
    <source>
        <dbReference type="ARBA" id="ARBA00024033"/>
    </source>
</evidence>
<keyword evidence="4 8" id="KW-0812">Transmembrane</keyword>
<evidence type="ECO:0000256" key="4">
    <source>
        <dbReference type="ARBA" id="ARBA00022692"/>
    </source>
</evidence>
<comment type="caution">
    <text evidence="9">The sequence shown here is derived from an EMBL/GenBank/DDBJ whole genome shotgun (WGS) entry which is preliminary data.</text>
</comment>
<feature type="transmembrane region" description="Helical" evidence="8">
    <location>
        <begin position="145"/>
        <end position="169"/>
    </location>
</feature>
<evidence type="ECO:0000313" key="12">
    <source>
        <dbReference type="Proteomes" id="UP001138708"/>
    </source>
</evidence>
<feature type="transmembrane region" description="Helical" evidence="8">
    <location>
        <begin position="176"/>
        <end position="200"/>
    </location>
</feature>
<feature type="transmembrane region" description="Helical" evidence="8">
    <location>
        <begin position="274"/>
        <end position="298"/>
    </location>
</feature>
<name>A0A9X9WNK0_9PROT</name>
<dbReference type="Proteomes" id="UP000746741">
    <property type="component" value="Unassembled WGS sequence"/>
</dbReference>
<dbReference type="EMBL" id="JAAEDK010000069">
    <property type="protein sequence ID" value="MBR0661910.1"/>
    <property type="molecule type" value="Genomic_DNA"/>
</dbReference>
<proteinExistence type="inferred from homology"/>
<keyword evidence="3" id="KW-0808">Transferase</keyword>
<feature type="transmembrane region" description="Helical" evidence="8">
    <location>
        <begin position="106"/>
        <end position="139"/>
    </location>
</feature>
<protein>
    <submittedName>
        <fullName evidence="9">DUF2029 domain-containing protein</fullName>
    </submittedName>
</protein>
<dbReference type="InterPro" id="IPR018584">
    <property type="entry name" value="GT87"/>
</dbReference>
<keyword evidence="6 8" id="KW-0472">Membrane</keyword>
<dbReference type="RefSeq" id="WP_168040952.1">
    <property type="nucleotide sequence ID" value="NZ_JAAEDK010000069.1"/>
</dbReference>
<evidence type="ECO:0000256" key="8">
    <source>
        <dbReference type="SAM" id="Phobius"/>
    </source>
</evidence>
<evidence type="ECO:0000313" key="11">
    <source>
        <dbReference type="Proteomes" id="UP000746741"/>
    </source>
</evidence>
<sequence>MTVLADRPTRVDFMAFYEAGRLAIEGQAAKAYDWAQVRPLQAALLGVDEQEVETFLGWINPPHFLFAVLPFSLLPFGWAWFLWAVATALLMAIAIRSVLPEAATPACILALCAPAVFTCASVGQNGLLTAALMAWTYALMDRRPVLAGVALGLLTYKPQFGLLPPLILAATGRWRVFASAATTAIAALSAAVLVFGPGILEGFLESVALSNDRYLAAANSVLPRIQSVFALVLGITELPNTAWAVHLAFATAVAAIVLRLWLRRPEGPEEARATAAIAASFLMTPYTWVYDAPSLVVAGALLWRAGMRQGYLAWERPLIVLACVSTQVIAFTGPHSAIVPASWLVLLALAWRRDRAWRLSQGPSATPS</sequence>
<comment type="subcellular location">
    <subcellularLocation>
        <location evidence="1">Cell membrane</location>
        <topology evidence="1">Multi-pass membrane protein</topology>
    </subcellularLocation>
</comment>
<evidence type="ECO:0000256" key="6">
    <source>
        <dbReference type="ARBA" id="ARBA00023136"/>
    </source>
</evidence>
<evidence type="ECO:0000313" key="9">
    <source>
        <dbReference type="EMBL" id="MBR0661910.1"/>
    </source>
</evidence>
<feature type="transmembrane region" description="Helical" evidence="8">
    <location>
        <begin position="243"/>
        <end position="262"/>
    </location>
</feature>
<reference evidence="9" key="1">
    <citation type="submission" date="2020-01" db="EMBL/GenBank/DDBJ databases">
        <authorList>
            <person name="Rat A."/>
        </authorList>
    </citation>
    <scope>NUCLEOTIDE SEQUENCE</scope>
    <source>
        <strain evidence="9">LMG 31161</strain>
    </source>
</reference>
<dbReference type="AlphaFoldDB" id="A0A9X9WNK0"/>
<keyword evidence="5 8" id="KW-1133">Transmembrane helix</keyword>
<reference evidence="9" key="3">
    <citation type="journal article" date="2021" name="Syst. Appl. Microbiol.">
        <title>Roseomonas hellenica sp. nov., isolated from roots of wild-growing Alkanna tinctoria.</title>
        <authorList>
            <person name="Rat A."/>
            <person name="Naranjo H.D."/>
            <person name="Lebbe L."/>
            <person name="Cnockaert M."/>
            <person name="Krigas N."/>
            <person name="Grigoriadou K."/>
            <person name="Maloupa E."/>
            <person name="Willems A."/>
        </authorList>
    </citation>
    <scope>NUCLEOTIDE SEQUENCE</scope>
    <source>
        <strain evidence="9">LMG 31161</strain>
    </source>
</reference>
<feature type="transmembrane region" description="Helical" evidence="8">
    <location>
        <begin position="78"/>
        <end position="99"/>
    </location>
</feature>
<dbReference type="GO" id="GO:0005886">
    <property type="term" value="C:plasma membrane"/>
    <property type="evidence" value="ECO:0007669"/>
    <property type="project" value="UniProtKB-SubCell"/>
</dbReference>
<keyword evidence="11" id="KW-1185">Reference proteome</keyword>
<reference evidence="10 11" key="2">
    <citation type="submission" date="2020-02" db="EMBL/GenBank/DDBJ databases">
        <authorList>
            <person name="Sun Q."/>
            <person name="Inoue M."/>
        </authorList>
    </citation>
    <scope>NUCLEOTIDE SEQUENCE [LARGE SCALE GENOMIC DNA]</scope>
    <source>
        <strain evidence="10 11">KCTC 22478</strain>
    </source>
</reference>
<evidence type="ECO:0000256" key="1">
    <source>
        <dbReference type="ARBA" id="ARBA00004651"/>
    </source>
</evidence>
<dbReference type="EMBL" id="JAAVUP010000002">
    <property type="protein sequence ID" value="NKE17076.1"/>
    <property type="molecule type" value="Genomic_DNA"/>
</dbReference>
<evidence type="ECO:0000256" key="2">
    <source>
        <dbReference type="ARBA" id="ARBA00022475"/>
    </source>
</evidence>
<dbReference type="Proteomes" id="UP001138708">
    <property type="component" value="Unassembled WGS sequence"/>
</dbReference>
<evidence type="ECO:0000256" key="5">
    <source>
        <dbReference type="ARBA" id="ARBA00022989"/>
    </source>
</evidence>
<evidence type="ECO:0000256" key="3">
    <source>
        <dbReference type="ARBA" id="ARBA00022679"/>
    </source>
</evidence>
<accession>A0A9X9WNK0</accession>
<gene>
    <name evidence="10" type="ORF">GWK15_08995</name>
    <name evidence="9" type="ORF">GXW75_21825</name>
</gene>
<keyword evidence="2" id="KW-1003">Cell membrane</keyword>
<dbReference type="Pfam" id="PF09594">
    <property type="entry name" value="GT87"/>
    <property type="match status" value="1"/>
</dbReference>
<evidence type="ECO:0000313" key="10">
    <source>
        <dbReference type="EMBL" id="NKE17076.1"/>
    </source>
</evidence>
<feature type="transmembrane region" description="Helical" evidence="8">
    <location>
        <begin position="318"/>
        <end position="351"/>
    </location>
</feature>